<feature type="transmembrane region" description="Helical" evidence="6">
    <location>
        <begin position="398"/>
        <end position="417"/>
    </location>
</feature>
<dbReference type="NCBIfam" id="TIGR00361">
    <property type="entry name" value="ComEC_Rec2"/>
    <property type="match status" value="1"/>
</dbReference>
<proteinExistence type="predicted"/>
<dbReference type="EMBL" id="CP014864">
    <property type="protein sequence ID" value="AMX02614.1"/>
    <property type="molecule type" value="Genomic_DNA"/>
</dbReference>
<dbReference type="InterPro" id="IPR001279">
    <property type="entry name" value="Metallo-B-lactamas"/>
</dbReference>
<dbReference type="KEGG" id="mthd:A3224_08485"/>
<dbReference type="InterPro" id="IPR035681">
    <property type="entry name" value="ComA-like_MBL"/>
</dbReference>
<dbReference type="Gene3D" id="3.60.15.10">
    <property type="entry name" value="Ribonuclease Z/Hydroxyacylglutathione hydrolase-like"/>
    <property type="match status" value="1"/>
</dbReference>
<dbReference type="Pfam" id="PF03772">
    <property type="entry name" value="Competence"/>
    <property type="match status" value="1"/>
</dbReference>
<gene>
    <name evidence="8" type="ORF">A3224_08485</name>
</gene>
<dbReference type="NCBIfam" id="TIGR00360">
    <property type="entry name" value="ComEC_N-term"/>
    <property type="match status" value="1"/>
</dbReference>
<organism evidence="8 9">
    <name type="scientific">Microbulbifer thermotolerans</name>
    <dbReference type="NCBI Taxonomy" id="252514"/>
    <lineage>
        <taxon>Bacteria</taxon>
        <taxon>Pseudomonadati</taxon>
        <taxon>Pseudomonadota</taxon>
        <taxon>Gammaproteobacteria</taxon>
        <taxon>Cellvibrionales</taxon>
        <taxon>Microbulbiferaceae</taxon>
        <taxon>Microbulbifer</taxon>
    </lineage>
</organism>
<dbReference type="PANTHER" id="PTHR30619">
    <property type="entry name" value="DNA INTERNALIZATION/COMPETENCE PROTEIN COMEC/REC2"/>
    <property type="match status" value="1"/>
</dbReference>
<feature type="transmembrane region" description="Helical" evidence="6">
    <location>
        <begin position="486"/>
        <end position="507"/>
    </location>
</feature>
<dbReference type="GO" id="GO:0030420">
    <property type="term" value="P:establishment of competence for transformation"/>
    <property type="evidence" value="ECO:0007669"/>
    <property type="project" value="InterPro"/>
</dbReference>
<feature type="transmembrane region" description="Helical" evidence="6">
    <location>
        <begin position="45"/>
        <end position="65"/>
    </location>
</feature>
<keyword evidence="2" id="KW-1003">Cell membrane</keyword>
<dbReference type="SMART" id="SM00849">
    <property type="entry name" value="Lactamase_B"/>
    <property type="match status" value="1"/>
</dbReference>
<keyword evidence="9" id="KW-1185">Reference proteome</keyword>
<evidence type="ECO:0000256" key="6">
    <source>
        <dbReference type="SAM" id="Phobius"/>
    </source>
</evidence>
<feature type="transmembrane region" description="Helical" evidence="6">
    <location>
        <begin position="361"/>
        <end position="377"/>
    </location>
</feature>
<dbReference type="InterPro" id="IPR036866">
    <property type="entry name" value="RibonucZ/Hydroxyglut_hydro"/>
</dbReference>
<dbReference type="InterPro" id="IPR004477">
    <property type="entry name" value="ComEC_N"/>
</dbReference>
<feature type="domain" description="Metallo-beta-lactamase" evidence="7">
    <location>
        <begin position="547"/>
        <end position="738"/>
    </location>
</feature>
<dbReference type="PANTHER" id="PTHR30619:SF1">
    <property type="entry name" value="RECOMBINATION PROTEIN 2"/>
    <property type="match status" value="1"/>
</dbReference>
<feature type="transmembrane region" description="Helical" evidence="6">
    <location>
        <begin position="256"/>
        <end position="282"/>
    </location>
</feature>
<dbReference type="CDD" id="cd07731">
    <property type="entry name" value="ComA-like_MBL-fold"/>
    <property type="match status" value="1"/>
</dbReference>
<name>A0A143HLL5_MICTH</name>
<dbReference type="InterPro" id="IPR025405">
    <property type="entry name" value="DUF4131"/>
</dbReference>
<dbReference type="AlphaFoldDB" id="A0A143HLL5"/>
<keyword evidence="5 6" id="KW-0472">Membrane</keyword>
<evidence type="ECO:0000256" key="5">
    <source>
        <dbReference type="ARBA" id="ARBA00023136"/>
    </source>
</evidence>
<accession>A0A143HLL5</accession>
<keyword evidence="4 6" id="KW-1133">Transmembrane helix</keyword>
<dbReference type="OrthoDB" id="9761531at2"/>
<dbReference type="Pfam" id="PF00753">
    <property type="entry name" value="Lactamase_B"/>
    <property type="match status" value="1"/>
</dbReference>
<dbReference type="InterPro" id="IPR052159">
    <property type="entry name" value="Competence_DNA_uptake"/>
</dbReference>
<evidence type="ECO:0000256" key="3">
    <source>
        <dbReference type="ARBA" id="ARBA00022692"/>
    </source>
</evidence>
<protein>
    <recommendedName>
        <fullName evidence="7">Metallo-beta-lactamase domain-containing protein</fullName>
    </recommendedName>
</protein>
<dbReference type="InterPro" id="IPR004797">
    <property type="entry name" value="Competence_ComEC/Rec2"/>
</dbReference>
<dbReference type="RefSeq" id="WP_067153405.1">
    <property type="nucleotide sequence ID" value="NZ_CP014864.1"/>
</dbReference>
<dbReference type="GeneID" id="76608082"/>
<feature type="transmembrane region" description="Helical" evidence="6">
    <location>
        <begin position="302"/>
        <end position="326"/>
    </location>
</feature>
<evidence type="ECO:0000259" key="7">
    <source>
        <dbReference type="SMART" id="SM00849"/>
    </source>
</evidence>
<dbReference type="Pfam" id="PF13567">
    <property type="entry name" value="DUF4131"/>
    <property type="match status" value="1"/>
</dbReference>
<evidence type="ECO:0000256" key="1">
    <source>
        <dbReference type="ARBA" id="ARBA00004651"/>
    </source>
</evidence>
<evidence type="ECO:0000256" key="4">
    <source>
        <dbReference type="ARBA" id="ARBA00022989"/>
    </source>
</evidence>
<evidence type="ECO:0000256" key="2">
    <source>
        <dbReference type="ARBA" id="ARBA00022475"/>
    </source>
</evidence>
<dbReference type="STRING" id="252514.A3224_08485"/>
<evidence type="ECO:0000313" key="9">
    <source>
        <dbReference type="Proteomes" id="UP000076077"/>
    </source>
</evidence>
<dbReference type="GO" id="GO:0005886">
    <property type="term" value="C:plasma membrane"/>
    <property type="evidence" value="ECO:0007669"/>
    <property type="project" value="UniProtKB-SubCell"/>
</dbReference>
<comment type="subcellular location">
    <subcellularLocation>
        <location evidence="1">Cell membrane</location>
        <topology evidence="1">Multi-pass membrane protein</topology>
    </subcellularLocation>
</comment>
<dbReference type="Proteomes" id="UP000076077">
    <property type="component" value="Chromosome"/>
</dbReference>
<reference evidence="9" key="1">
    <citation type="submission" date="2016-03" db="EMBL/GenBank/DDBJ databases">
        <authorList>
            <person name="Lee Y.-S."/>
            <person name="Choi Y.-L."/>
        </authorList>
    </citation>
    <scope>NUCLEOTIDE SEQUENCE [LARGE SCALE GENOMIC DNA]</scope>
    <source>
        <strain evidence="9">DAU221</strain>
    </source>
</reference>
<evidence type="ECO:0000313" key="8">
    <source>
        <dbReference type="EMBL" id="AMX02614.1"/>
    </source>
</evidence>
<feature type="transmembrane region" description="Helical" evidence="6">
    <location>
        <begin position="338"/>
        <end position="355"/>
    </location>
</feature>
<sequence length="814" mass="87780">MSPTALLWAYALAIVFVGSLPQLPSWSELATFGVVILAPVLILPGRGWLSVPFIATLLGAGWGLWHNQHALEQRLPLSAHGANFLVEVQVVSLPRPSLTESAFDEAAATSSVRFSVRVLRVHGRDLSPPLQGQLLDLTWYSIDEGVLTQLRGGSLWLLPVRLKPPRGSVNPHGFDYEGWLLRRGVYATGYVHPQVQPPQYLGLQPGIPALRHWLRDKLLETAETRGELLSALLLGDRGGIDAGDQRLLRETGTAHLLAISGLHVGMVTGFFMLVGGLLGRAIGICTGATPRGITLLFALSASLIYTLLSGAPLSAQRALVMTWVLLLVWQWRRRISSGFAYALALALVLTIQPLAFYGAGFWLSFIAVGALLLGFRGRQYLCQAHKRGGRLLGSTAGLLRSQWLVTVALLLPSLVFFSGFSPGGLLLNLIAIPWLGFLVLPPLMLGVLLLVTTPGAWCINFAAWQLDALMHFLGGGHNLLPSWQILGPPAEVGLLVLSALGAVLLLLPPGLPGRNLGWLLLLPPLLPFLPRVGEGEWLRVTVLDVGQGLAVVVHTPRQRLLYDTGPISGSGWSAGREIIVPYLIGEGVLALDTVVVSHGDRDHAGGFAGLAESLPVAHLIAPGRLERRLGEKARRTSPCVAGGEEILGDLRLRWLWPDSTDITGEENDHSCVAVIEWHGVQILLAGDVPAEVERQLAKSYPLSGPVDLLLAPHHGSRSSSSNALIAWAAPRRVVFSAGFRHHFGHPHPDVVARYAASGAALFSTAKSGALVFTWMRGAGAPLVEVARAAPRFWYADHTDGADAEWRLSRRSQLW</sequence>
<keyword evidence="3 6" id="KW-0812">Transmembrane</keyword>
<dbReference type="SUPFAM" id="SSF56281">
    <property type="entry name" value="Metallo-hydrolase/oxidoreductase"/>
    <property type="match status" value="1"/>
</dbReference>